<feature type="compositionally biased region" description="Gly residues" evidence="1">
    <location>
        <begin position="22"/>
        <end position="35"/>
    </location>
</feature>
<dbReference type="RefSeq" id="XP_066658314.1">
    <property type="nucleotide sequence ID" value="XM_066794384.1"/>
</dbReference>
<gene>
    <name evidence="2" type="ORF">J3D65DRAFT_196142</name>
</gene>
<dbReference type="EMBL" id="JBBPEH010000002">
    <property type="protein sequence ID" value="KAK7542021.1"/>
    <property type="molecule type" value="Genomic_DNA"/>
</dbReference>
<dbReference type="Proteomes" id="UP001360953">
    <property type="component" value="Unassembled WGS sequence"/>
</dbReference>
<comment type="caution">
    <text evidence="2">The sequence shown here is derived from an EMBL/GenBank/DDBJ whole genome shotgun (WGS) entry which is preliminary data.</text>
</comment>
<protein>
    <submittedName>
        <fullName evidence="2">Uncharacterized protein</fullName>
    </submittedName>
</protein>
<evidence type="ECO:0000256" key="1">
    <source>
        <dbReference type="SAM" id="MobiDB-lite"/>
    </source>
</evidence>
<feature type="region of interest" description="Disordered" evidence="1">
    <location>
        <begin position="19"/>
        <end position="39"/>
    </location>
</feature>
<keyword evidence="3" id="KW-1185">Reference proteome</keyword>
<dbReference type="GeneID" id="92027290"/>
<feature type="region of interest" description="Disordered" evidence="1">
    <location>
        <begin position="192"/>
        <end position="228"/>
    </location>
</feature>
<evidence type="ECO:0000313" key="3">
    <source>
        <dbReference type="Proteomes" id="UP001360953"/>
    </source>
</evidence>
<accession>A0ABR1M348</accession>
<sequence>MVDRRAKANLSTIRIRSTAAEIGGGGGRGGGGTSGDHGRWEQSGFLVVQQVSSGALRVAQDTDDHQQERWATCCCWRLSSPPLSVVFLAHSDRTRLRLTRCIAQPPRRALDRTQGQGRVKSRHPSFISSASARRPLLLGSAAAWCWVCPPPRSLLVWFGLQYASVRHTTTTPVDVSESFVVVIPNPPIHPPIHPRASIPSRGPVPPSWATHARRSKGEQQAADDREELGRKPPIAAPLFVTSARTTWTSLLSASRRSGQAQNKAGTRAAISARLYLRKILE</sequence>
<proteinExistence type="predicted"/>
<evidence type="ECO:0000313" key="2">
    <source>
        <dbReference type="EMBL" id="KAK7542021.1"/>
    </source>
</evidence>
<reference evidence="2 3" key="1">
    <citation type="submission" date="2024-04" db="EMBL/GenBank/DDBJ databases">
        <title>Phyllosticta paracitricarpa is synonymous to the EU quarantine fungus P. citricarpa based on phylogenomic analyses.</title>
        <authorList>
            <consortium name="Lawrence Berkeley National Laboratory"/>
            <person name="Van ingen-buijs V.A."/>
            <person name="Van westerhoven A.C."/>
            <person name="Haridas S."/>
            <person name="Skiadas P."/>
            <person name="Martin F."/>
            <person name="Groenewald J.Z."/>
            <person name="Crous P.W."/>
            <person name="Seidl M.F."/>
        </authorList>
    </citation>
    <scope>NUCLEOTIDE SEQUENCE [LARGE SCALE GENOMIC DNA]</scope>
    <source>
        <strain evidence="2 3">CPC 17464</strain>
    </source>
</reference>
<name>A0ABR1M348_9PEZI</name>
<organism evidence="2 3">
    <name type="scientific">Phyllosticta citribraziliensis</name>
    <dbReference type="NCBI Taxonomy" id="989973"/>
    <lineage>
        <taxon>Eukaryota</taxon>
        <taxon>Fungi</taxon>
        <taxon>Dikarya</taxon>
        <taxon>Ascomycota</taxon>
        <taxon>Pezizomycotina</taxon>
        <taxon>Dothideomycetes</taxon>
        <taxon>Dothideomycetes incertae sedis</taxon>
        <taxon>Botryosphaeriales</taxon>
        <taxon>Phyllostictaceae</taxon>
        <taxon>Phyllosticta</taxon>
    </lineage>
</organism>